<dbReference type="EMBL" id="BGZK01000583">
    <property type="protein sequence ID" value="GBP51554.1"/>
    <property type="molecule type" value="Genomic_DNA"/>
</dbReference>
<evidence type="ECO:0000313" key="2">
    <source>
        <dbReference type="EMBL" id="GBP51554.1"/>
    </source>
</evidence>
<feature type="region of interest" description="Disordered" evidence="1">
    <location>
        <begin position="34"/>
        <end position="69"/>
    </location>
</feature>
<reference evidence="2 3" key="1">
    <citation type="journal article" date="2019" name="Commun. Biol.">
        <title>The bagworm genome reveals a unique fibroin gene that provides high tensile strength.</title>
        <authorList>
            <person name="Kono N."/>
            <person name="Nakamura H."/>
            <person name="Ohtoshi R."/>
            <person name="Tomita M."/>
            <person name="Numata K."/>
            <person name="Arakawa K."/>
        </authorList>
    </citation>
    <scope>NUCLEOTIDE SEQUENCE [LARGE SCALE GENOMIC DNA]</scope>
</reference>
<dbReference type="Proteomes" id="UP000299102">
    <property type="component" value="Unassembled WGS sequence"/>
</dbReference>
<keyword evidence="3" id="KW-1185">Reference proteome</keyword>
<evidence type="ECO:0000256" key="1">
    <source>
        <dbReference type="SAM" id="MobiDB-lite"/>
    </source>
</evidence>
<accession>A0A4C1WN52</accession>
<protein>
    <submittedName>
        <fullName evidence="2">Uncharacterized protein</fullName>
    </submittedName>
</protein>
<name>A0A4C1WN52_EUMVA</name>
<proteinExistence type="predicted"/>
<organism evidence="2 3">
    <name type="scientific">Eumeta variegata</name>
    <name type="common">Bagworm moth</name>
    <name type="synonym">Eumeta japonica</name>
    <dbReference type="NCBI Taxonomy" id="151549"/>
    <lineage>
        <taxon>Eukaryota</taxon>
        <taxon>Metazoa</taxon>
        <taxon>Ecdysozoa</taxon>
        <taxon>Arthropoda</taxon>
        <taxon>Hexapoda</taxon>
        <taxon>Insecta</taxon>
        <taxon>Pterygota</taxon>
        <taxon>Neoptera</taxon>
        <taxon>Endopterygota</taxon>
        <taxon>Lepidoptera</taxon>
        <taxon>Glossata</taxon>
        <taxon>Ditrysia</taxon>
        <taxon>Tineoidea</taxon>
        <taxon>Psychidae</taxon>
        <taxon>Oiketicinae</taxon>
        <taxon>Eumeta</taxon>
    </lineage>
</organism>
<dbReference type="AlphaFoldDB" id="A0A4C1WN52"/>
<evidence type="ECO:0000313" key="3">
    <source>
        <dbReference type="Proteomes" id="UP000299102"/>
    </source>
</evidence>
<comment type="caution">
    <text evidence="2">The sequence shown here is derived from an EMBL/GenBank/DDBJ whole genome shotgun (WGS) entry which is preliminary data.</text>
</comment>
<feature type="compositionally biased region" description="Polar residues" evidence="1">
    <location>
        <begin position="48"/>
        <end position="61"/>
    </location>
</feature>
<sequence>MDFEYNYNFGDRCRIAELSQHPGSSLSAHLLRAAPPTAKPPLPVYAKQTPSRESLKPSNSPRHGGSAASTFGVDINKIISILQVVRSVEVFGLAAKFTLTKHDVDSLRIILHN</sequence>
<gene>
    <name evidence="2" type="ORF">EVAR_34440_1</name>
</gene>